<dbReference type="RefSeq" id="WP_094077383.1">
    <property type="nucleotide sequence ID" value="NZ_NBYO01000002.1"/>
</dbReference>
<evidence type="ECO:0000256" key="6">
    <source>
        <dbReference type="ARBA" id="ARBA00022989"/>
    </source>
</evidence>
<dbReference type="PROSITE" id="PS50893">
    <property type="entry name" value="ABC_TRANSPORTER_2"/>
    <property type="match status" value="1"/>
</dbReference>
<dbReference type="GO" id="GO:0016887">
    <property type="term" value="F:ATP hydrolysis activity"/>
    <property type="evidence" value="ECO:0007669"/>
    <property type="project" value="InterPro"/>
</dbReference>
<feature type="domain" description="ABC transporter" evidence="10">
    <location>
        <begin position="365"/>
        <end position="604"/>
    </location>
</feature>
<feature type="transmembrane region" description="Helical" evidence="9">
    <location>
        <begin position="84"/>
        <end position="104"/>
    </location>
</feature>
<dbReference type="InterPro" id="IPR036640">
    <property type="entry name" value="ABC1_TM_sf"/>
</dbReference>
<dbReference type="CDD" id="cd07346">
    <property type="entry name" value="ABC_6TM_exporters"/>
    <property type="match status" value="1"/>
</dbReference>
<evidence type="ECO:0000256" key="5">
    <source>
        <dbReference type="ARBA" id="ARBA00022840"/>
    </source>
</evidence>
<keyword evidence="6 9" id="KW-1133">Transmembrane helix</keyword>
<comment type="caution">
    <text evidence="12">The sequence shown here is derived from an EMBL/GenBank/DDBJ whole genome shotgun (WGS) entry which is preliminary data.</text>
</comment>
<keyword evidence="7 9" id="KW-0472">Membrane</keyword>
<evidence type="ECO:0000313" key="12">
    <source>
        <dbReference type="EMBL" id="OXT00558.1"/>
    </source>
</evidence>
<comment type="subcellular location">
    <subcellularLocation>
        <location evidence="1">Cell membrane</location>
        <topology evidence="1">Multi-pass membrane protein</topology>
    </subcellularLocation>
</comment>
<evidence type="ECO:0000256" key="7">
    <source>
        <dbReference type="ARBA" id="ARBA00023136"/>
    </source>
</evidence>
<comment type="function">
    <text evidence="8">Part of an ABC transporter complex. Transmembrane domains (TMD) form a pore in the inner membrane and the ATP-binding domain (NBD) is responsible for energy generation.</text>
</comment>
<dbReference type="AlphaFoldDB" id="A0A231UX94"/>
<evidence type="ECO:0000313" key="13">
    <source>
        <dbReference type="Proteomes" id="UP000215405"/>
    </source>
</evidence>
<evidence type="ECO:0000256" key="9">
    <source>
        <dbReference type="SAM" id="Phobius"/>
    </source>
</evidence>
<feature type="transmembrane region" description="Helical" evidence="9">
    <location>
        <begin position="268"/>
        <end position="287"/>
    </location>
</feature>
<evidence type="ECO:0000259" key="10">
    <source>
        <dbReference type="PROSITE" id="PS50893"/>
    </source>
</evidence>
<dbReference type="PANTHER" id="PTHR43394">
    <property type="entry name" value="ATP-DEPENDENT PERMEASE MDL1, MITOCHONDRIAL"/>
    <property type="match status" value="1"/>
</dbReference>
<keyword evidence="13" id="KW-1185">Reference proteome</keyword>
<feature type="domain" description="ABC transmembrane type-1" evidence="11">
    <location>
        <begin position="44"/>
        <end position="315"/>
    </location>
</feature>
<dbReference type="SUPFAM" id="SSF90123">
    <property type="entry name" value="ABC transporter transmembrane region"/>
    <property type="match status" value="1"/>
</dbReference>
<dbReference type="Gene3D" id="3.40.50.300">
    <property type="entry name" value="P-loop containing nucleotide triphosphate hydrolases"/>
    <property type="match status" value="1"/>
</dbReference>
<evidence type="ECO:0000256" key="3">
    <source>
        <dbReference type="ARBA" id="ARBA00022692"/>
    </source>
</evidence>
<protein>
    <submittedName>
        <fullName evidence="12">Multidrug ABC transporter ATP-binding protein</fullName>
    </submittedName>
</protein>
<dbReference type="InterPro" id="IPR017871">
    <property type="entry name" value="ABC_transporter-like_CS"/>
</dbReference>
<dbReference type="EMBL" id="NBYO01000002">
    <property type="protein sequence ID" value="OXT00558.1"/>
    <property type="molecule type" value="Genomic_DNA"/>
</dbReference>
<dbReference type="GO" id="GO:0015421">
    <property type="term" value="F:ABC-type oligopeptide transporter activity"/>
    <property type="evidence" value="ECO:0007669"/>
    <property type="project" value="TreeGrafter"/>
</dbReference>
<keyword evidence="3 9" id="KW-0812">Transmembrane</keyword>
<proteinExistence type="inferred from homology"/>
<evidence type="ECO:0000256" key="1">
    <source>
        <dbReference type="ARBA" id="ARBA00004651"/>
    </source>
</evidence>
<dbReference type="PROSITE" id="PS50929">
    <property type="entry name" value="ABC_TM1F"/>
    <property type="match status" value="1"/>
</dbReference>
<dbReference type="Pfam" id="PF00005">
    <property type="entry name" value="ABC_tran"/>
    <property type="match status" value="1"/>
</dbReference>
<dbReference type="FunFam" id="3.40.50.300:FF:000218">
    <property type="entry name" value="Multidrug ABC transporter ATP-binding protein"/>
    <property type="match status" value="1"/>
</dbReference>
<reference evidence="13" key="1">
    <citation type="journal article" date="2017" name="Int. J. Syst. Evol. Microbiol.">
        <title>Notoacmeibacter marinus gen. nov., sp. nov., isolated from the gut of a limpet and proposal of Notoacmeibacteraceae fam. nov. in the order Rhizobiales of the class Alphaproteobacteria.</title>
        <authorList>
            <person name="Huang Z."/>
            <person name="Guo F."/>
            <person name="Lai Q."/>
        </authorList>
    </citation>
    <scope>NUCLEOTIDE SEQUENCE [LARGE SCALE GENOMIC DNA]</scope>
    <source>
        <strain evidence="13">XMTR2A4</strain>
    </source>
</reference>
<keyword evidence="5 12" id="KW-0067">ATP-binding</keyword>
<dbReference type="GO" id="GO:0005524">
    <property type="term" value="F:ATP binding"/>
    <property type="evidence" value="ECO:0007669"/>
    <property type="project" value="UniProtKB-KW"/>
</dbReference>
<sequence length="626" mass="68727">MIDSLFRRFERLTDPFPEASVEQPPTGLWAFIWHHTKPIWPLVAVGGVLTALISVAQIVIFSFMGDIVDWLAGRPPDEFFSNEFWTLLGMGALILIAMPILGILHDLLLFQTLAGNFPMIIRWQGHKYLLRQSVSFFADEFAGRVSTKLMQGALGIREVVMKTVDVFAYVAIYFLGAVVLMATFDPVLMIPFIVWIVAYTAILVFFLPRLRKTSEVQANARSEMTGRVVDSYTNIATIKLFAHAGREERYARDAMDRFLHTVFPQMRLVTLLNTCLGMANALLLFAVGALGLWSWSLGTASVGALAVGLGLVMRLEGMSHWVMWELAGLFENLGMAEDAATMLAKPQAVTDRPGAKPLVVRKGAVHFDNVSFHYGKGEGVIGHLDLSIRPGEKIGLVGRSGAGKSTLVNLLLRFHDVEEGRITIDGTDIASVSQDSLRAHIGVVTQDTALLHRSVRDNIQYSRPDAAMEEIERAAREAKAIDFIGDLSDPTGRTGFDAHVGERGVKLSGGQRQRIAIARVMLKDAPILVLDEATSALDSEVEAAIQDSLDQLMKGKTVIAIAHRLSTISQMDRLVVMDRGAVVEEGTHDDLIAQNGLYARLWARQSGGFLHVDETTDRDAPGVAAQ</sequence>
<evidence type="ECO:0000256" key="8">
    <source>
        <dbReference type="ARBA" id="ARBA00024725"/>
    </source>
</evidence>
<feature type="transmembrane region" description="Helical" evidence="9">
    <location>
        <begin position="39"/>
        <end position="64"/>
    </location>
</feature>
<evidence type="ECO:0000256" key="2">
    <source>
        <dbReference type="ARBA" id="ARBA00005417"/>
    </source>
</evidence>
<dbReference type="InterPro" id="IPR039421">
    <property type="entry name" value="Type_1_exporter"/>
</dbReference>
<dbReference type="InterPro" id="IPR011527">
    <property type="entry name" value="ABC1_TM_dom"/>
</dbReference>
<dbReference type="SUPFAM" id="SSF52540">
    <property type="entry name" value="P-loop containing nucleoside triphosphate hydrolases"/>
    <property type="match status" value="1"/>
</dbReference>
<dbReference type="Proteomes" id="UP000215405">
    <property type="component" value="Unassembled WGS sequence"/>
</dbReference>
<dbReference type="InterPro" id="IPR003593">
    <property type="entry name" value="AAA+_ATPase"/>
</dbReference>
<dbReference type="PROSITE" id="PS00211">
    <property type="entry name" value="ABC_TRANSPORTER_1"/>
    <property type="match status" value="1"/>
</dbReference>
<gene>
    <name evidence="12" type="ORF">B7H23_10650</name>
</gene>
<dbReference type="SMART" id="SM00382">
    <property type="entry name" value="AAA"/>
    <property type="match status" value="1"/>
</dbReference>
<dbReference type="FunFam" id="1.20.1560.10:FF:000070">
    <property type="entry name" value="Multidrug ABC transporter ATP-binding protein"/>
    <property type="match status" value="1"/>
</dbReference>
<evidence type="ECO:0000259" key="11">
    <source>
        <dbReference type="PROSITE" id="PS50929"/>
    </source>
</evidence>
<comment type="similarity">
    <text evidence="2">Belongs to the ABC transporter superfamily.</text>
</comment>
<dbReference type="PANTHER" id="PTHR43394:SF1">
    <property type="entry name" value="ATP-BINDING CASSETTE SUB-FAMILY B MEMBER 10, MITOCHONDRIAL"/>
    <property type="match status" value="1"/>
</dbReference>
<dbReference type="Pfam" id="PF00664">
    <property type="entry name" value="ABC_membrane"/>
    <property type="match status" value="1"/>
</dbReference>
<dbReference type="GO" id="GO:0005886">
    <property type="term" value="C:plasma membrane"/>
    <property type="evidence" value="ECO:0007669"/>
    <property type="project" value="UniProtKB-SubCell"/>
</dbReference>
<dbReference type="InterPro" id="IPR027417">
    <property type="entry name" value="P-loop_NTPase"/>
</dbReference>
<accession>A0A231UX94</accession>
<dbReference type="Gene3D" id="1.20.1560.10">
    <property type="entry name" value="ABC transporter type 1, transmembrane domain"/>
    <property type="match status" value="1"/>
</dbReference>
<keyword evidence="4" id="KW-0547">Nucleotide-binding</keyword>
<feature type="transmembrane region" description="Helical" evidence="9">
    <location>
        <begin position="293"/>
        <end position="313"/>
    </location>
</feature>
<evidence type="ECO:0000256" key="4">
    <source>
        <dbReference type="ARBA" id="ARBA00022741"/>
    </source>
</evidence>
<dbReference type="InterPro" id="IPR003439">
    <property type="entry name" value="ABC_transporter-like_ATP-bd"/>
</dbReference>
<name>A0A231UX94_9HYPH</name>
<feature type="transmembrane region" description="Helical" evidence="9">
    <location>
        <begin position="190"/>
        <end position="207"/>
    </location>
</feature>
<feature type="transmembrane region" description="Helical" evidence="9">
    <location>
        <begin position="166"/>
        <end position="184"/>
    </location>
</feature>
<organism evidence="12 13">
    <name type="scientific">Notoacmeibacter marinus</name>
    <dbReference type="NCBI Taxonomy" id="1876515"/>
    <lineage>
        <taxon>Bacteria</taxon>
        <taxon>Pseudomonadati</taxon>
        <taxon>Pseudomonadota</taxon>
        <taxon>Alphaproteobacteria</taxon>
        <taxon>Hyphomicrobiales</taxon>
        <taxon>Notoacmeibacteraceae</taxon>
        <taxon>Notoacmeibacter</taxon>
    </lineage>
</organism>